<name>A0ABQ8Z4H0_9EUKA</name>
<feature type="region of interest" description="Disordered" evidence="3">
    <location>
        <begin position="1565"/>
        <end position="1621"/>
    </location>
</feature>
<feature type="compositionally biased region" description="Basic and acidic residues" evidence="3">
    <location>
        <begin position="1599"/>
        <end position="1621"/>
    </location>
</feature>
<dbReference type="SUPFAM" id="SSF47576">
    <property type="entry name" value="Calponin-homology domain, CH-domain"/>
    <property type="match status" value="1"/>
</dbReference>
<feature type="compositionally biased region" description="Acidic residues" evidence="3">
    <location>
        <begin position="1145"/>
        <end position="1154"/>
    </location>
</feature>
<feature type="coiled-coil region" evidence="2">
    <location>
        <begin position="139"/>
        <end position="169"/>
    </location>
</feature>
<proteinExistence type="predicted"/>
<feature type="region of interest" description="Disordered" evidence="3">
    <location>
        <begin position="1142"/>
        <end position="1162"/>
    </location>
</feature>
<dbReference type="CDD" id="cd00014">
    <property type="entry name" value="CH_SF"/>
    <property type="match status" value="1"/>
</dbReference>
<protein>
    <submittedName>
        <fullName evidence="4">Myb-like protein x</fullName>
    </submittedName>
</protein>
<feature type="region of interest" description="Disordered" evidence="3">
    <location>
        <begin position="1835"/>
        <end position="1883"/>
    </location>
</feature>
<evidence type="ECO:0000256" key="1">
    <source>
        <dbReference type="ARBA" id="ARBA00023054"/>
    </source>
</evidence>
<dbReference type="InterPro" id="IPR036872">
    <property type="entry name" value="CH_dom_sf"/>
</dbReference>
<gene>
    <name evidence="4" type="ORF">M0813_14867</name>
</gene>
<evidence type="ECO:0000313" key="5">
    <source>
        <dbReference type="Proteomes" id="UP001150062"/>
    </source>
</evidence>
<reference evidence="4" key="1">
    <citation type="submission" date="2022-08" db="EMBL/GenBank/DDBJ databases">
        <title>Novel sulfate-reducing endosymbionts in the free-living metamonad Anaeramoeba.</title>
        <authorList>
            <person name="Jerlstrom-Hultqvist J."/>
            <person name="Cepicka I."/>
            <person name="Gallot-Lavallee L."/>
            <person name="Salas-Leiva D."/>
            <person name="Curtis B.A."/>
            <person name="Zahonova K."/>
            <person name="Pipaliya S."/>
            <person name="Dacks J."/>
            <person name="Roger A.J."/>
        </authorList>
    </citation>
    <scope>NUCLEOTIDE SEQUENCE</scope>
    <source>
        <strain evidence="4">Schooner1</strain>
    </source>
</reference>
<feature type="region of interest" description="Disordered" evidence="3">
    <location>
        <begin position="298"/>
        <end position="334"/>
    </location>
</feature>
<feature type="compositionally biased region" description="Gly residues" evidence="3">
    <location>
        <begin position="1573"/>
        <end position="1593"/>
    </location>
</feature>
<accession>A0ABQ8Z4H0</accession>
<feature type="compositionally biased region" description="Basic and acidic residues" evidence="3">
    <location>
        <begin position="1840"/>
        <end position="1863"/>
    </location>
</feature>
<comment type="caution">
    <text evidence="4">The sequence shown here is derived from an EMBL/GenBank/DDBJ whole genome shotgun (WGS) entry which is preliminary data.</text>
</comment>
<dbReference type="InterPro" id="IPR051483">
    <property type="entry name" value="MAP7_domain-containing"/>
</dbReference>
<dbReference type="Proteomes" id="UP001150062">
    <property type="component" value="Unassembled WGS sequence"/>
</dbReference>
<organism evidence="4 5">
    <name type="scientific">Anaeramoeba flamelloides</name>
    <dbReference type="NCBI Taxonomy" id="1746091"/>
    <lineage>
        <taxon>Eukaryota</taxon>
        <taxon>Metamonada</taxon>
        <taxon>Anaeramoebidae</taxon>
        <taxon>Anaeramoeba</taxon>
    </lineage>
</organism>
<feature type="compositionally biased region" description="Low complexity" evidence="3">
    <location>
        <begin position="309"/>
        <end position="328"/>
    </location>
</feature>
<dbReference type="EMBL" id="JAOAOG010000055">
    <property type="protein sequence ID" value="KAJ6251668.1"/>
    <property type="molecule type" value="Genomic_DNA"/>
</dbReference>
<keyword evidence="5" id="KW-1185">Reference proteome</keyword>
<feature type="compositionally biased region" description="Low complexity" evidence="3">
    <location>
        <begin position="1864"/>
        <end position="1883"/>
    </location>
</feature>
<evidence type="ECO:0000313" key="4">
    <source>
        <dbReference type="EMBL" id="KAJ6251668.1"/>
    </source>
</evidence>
<keyword evidence="1 2" id="KW-0175">Coiled coil</keyword>
<dbReference type="PANTHER" id="PTHR15073">
    <property type="entry name" value="MICROTUBULE-ASSOCIATED PROTEIN"/>
    <property type="match status" value="1"/>
</dbReference>
<sequence length="1969" mass="232762">MSKFVQEWISNFSGQSIEITKHDELIYQLCGIVNKIQAGSISSYQKKNTIKNLNHFRGFCAKIGIPSKYHFTPNDLRNNNFKKLRTLLSLLPGKDEKINKEEYKNRNGFKQIGHNKDNEFEQNVIVKKTFSLGNTKFYVEFYEKEKEKNNEKENEKDKEKDKKKKKENQLISGIIFFQKNKLIIKIINKLEMISKYGESIKIYQLKKKIRNCEMLKLIIPEEKKIFKFILKNENEKEIFLKTFKMFKWYHEESIENFIINGKILGIDNEIDTIILRTLNNEKANFTLLGFKNKKKIKKHSNNNGDDDQNTTNNHSGGNNNKTKNNNKNNKGKRNIKETELEFELNFKKKKKKKKKLILITLSKEKINLLIKQNNFNLPLEYEFYWNTSLIKINSNENNKYQIELEINEFSKKTKFHLFVNNLNEKKLLIKIIESFLNKFKTKSVIYNKGERIIYNNNKNLKINLNLKNSIKVCFFDKNGLPLLIQRQPFCKIPNKRQWPAQLKWTKFQDVIKKRINRCISIGNCSFDIFLLEKNSNEECEFNQCRIEISLTGAKILKNNEQIIIIKYEKNQQILLHPLLHSIFSINLIHMDNMDTLKNKSNRQNGYKRLERHKKIKRQLVLLAENSEERDVIANIFILYNRMYLLNLKDPTKLNFLSQIKINCIDNQIIKQFKDINYSIDELINLIPNTFKSSQYEINPELKKSNDHTNDELDELDDQELIFDLMQLNNYEKTKYKVSIYNSFKYHCGYINIILKKHYFKINFFNKIIYRKYNLYSKLFFNGLNDLMIKFNIDEWNFIYLGFKTIKERQGFYLDFENKRKKILYNNNIDDGNENNNNNIINKDSDDDDDDDIFNLESYSIECICLNNSIEMECDLIIQSHCFILKSQKNTVIFPFSTLILISIEKCQKKQIIINFILNSKLLILNFQNEKITKFIYQFFKNKQLKFLQNKYGKKLINSNKLGILNNNFNNNDNDDDDNDNLLNSNDNLLNYYRSLKIPILKQVELNDENSIEENLNNNYQIKISETFAILIFNNQKYFNSCKLTLFSDSIIQLKYKLENNLKQVKRFSLDGSELIRNRTRKNFVKIQFFNGKHLLAIFDTDSFADRFHKLYNQFKSNEKNINYKRLGIYPIYYTQISNGNNDGNIGDEDDDEDMGGNNSINNKDRERGEMKAILFLGVNEVLIRCKIHNNNNNKNSNEEIITEPIQNLKLFFNKNNKKIIKIKLSNNRKFLIKFLDEKDKVSFIYRYKSFQNKLYFFELEREFPKDFSVLQLLNNENNNLGLNNVSNEIQKIIKINEHSIIIYTINDNDNKNDNNNNLNKNQNDKRKEKMEIFYHSIQIIENFNENLKIILLELIDGTSFVLKFENQEQAQQFLKICQACHNHRVKISNIRSRLMTRPNIQKNEFEQLIAAVDQNTWFSCYILKKKNKSDGYEKQEKIILALGIEIVLFATKNEKIISNYQQTEIENFKNQEKLLKLKYLNRLNEKNLIIQFKNIMLLKKFYQLFFDRKKLLLKIQNGINPLFEKEILMNLDVNKLTSSEEDNEIELSEELNENDNDEIIIKMQSESNSGSKSGSGSGSGSKGKNGSGIGSKSGSGIKSKSESDSESESEKKKDKGEKTEKEIQKEIENVKDNNIQNIQENENENENEYNISICLKNQTIKYKGTLYLKLNYFKLFIESDDIIDEILISSNLKILIHPNKKNFLKIQNNRPNKPHVFYFLFESNERCKKCFDLISIFLNENFPSFHIITYDPKIKEKNKSILKFENESMKILTKKKKDLILPLSNIKITPKKNSQSIVKISTTDLYFSIKFNTVLDKEKMIKIFNESLKKLNLKGKKGTKGGEMKRGKSSVNDKESERGEIKKTSSPSSNKKPSIKSSQQKKFQVKIKQSSDNRIECPKMAYISPKPNILIFSFKNQPKLEFNYKKIKITQNQKKLKYAKLNLDNSIKFILEFKNADKCKHFKEFDLQN</sequence>
<evidence type="ECO:0000256" key="3">
    <source>
        <dbReference type="SAM" id="MobiDB-lite"/>
    </source>
</evidence>
<evidence type="ECO:0000256" key="2">
    <source>
        <dbReference type="SAM" id="Coils"/>
    </source>
</evidence>
<dbReference type="PANTHER" id="PTHR15073:SF1">
    <property type="entry name" value="RETICULOCYTE-BINDING PROTEIN HOMOLOG 2A"/>
    <property type="match status" value="1"/>
</dbReference>